<evidence type="ECO:0000256" key="1">
    <source>
        <dbReference type="ARBA" id="ARBA00008999"/>
    </source>
</evidence>
<evidence type="ECO:0000259" key="5">
    <source>
        <dbReference type="Pfam" id="PF01509"/>
    </source>
</evidence>
<name>A0A1B6FRJ5_9HEMI</name>
<evidence type="ECO:0000256" key="3">
    <source>
        <dbReference type="ARBA" id="ARBA00022694"/>
    </source>
</evidence>
<dbReference type="Pfam" id="PF01509">
    <property type="entry name" value="TruB_N"/>
    <property type="match status" value="1"/>
</dbReference>
<dbReference type="InterPro" id="IPR020103">
    <property type="entry name" value="PsdUridine_synth_cat_dom_sf"/>
</dbReference>
<dbReference type="EC" id="5.4.99.25" evidence="2"/>
<dbReference type="InterPro" id="IPR002501">
    <property type="entry name" value="PsdUridine_synth_N"/>
</dbReference>
<evidence type="ECO:0000259" key="6">
    <source>
        <dbReference type="Pfam" id="PF16198"/>
    </source>
</evidence>
<feature type="domain" description="Pseudouridine synthase II N-terminal" evidence="5">
    <location>
        <begin position="65"/>
        <end position="206"/>
    </location>
</feature>
<evidence type="ECO:0000256" key="2">
    <source>
        <dbReference type="ARBA" id="ARBA00012787"/>
    </source>
</evidence>
<proteinExistence type="inferred from homology"/>
<comment type="similarity">
    <text evidence="1">Belongs to the pseudouridine synthase TruB family.</text>
</comment>
<dbReference type="PANTHER" id="PTHR13767:SF2">
    <property type="entry name" value="PSEUDOURIDYLATE SYNTHASE TRUB1"/>
    <property type="match status" value="1"/>
</dbReference>
<organism evidence="7">
    <name type="scientific">Cuerna arida</name>
    <dbReference type="NCBI Taxonomy" id="1464854"/>
    <lineage>
        <taxon>Eukaryota</taxon>
        <taxon>Metazoa</taxon>
        <taxon>Ecdysozoa</taxon>
        <taxon>Arthropoda</taxon>
        <taxon>Hexapoda</taxon>
        <taxon>Insecta</taxon>
        <taxon>Pterygota</taxon>
        <taxon>Neoptera</taxon>
        <taxon>Paraneoptera</taxon>
        <taxon>Hemiptera</taxon>
        <taxon>Auchenorrhyncha</taxon>
        <taxon>Membracoidea</taxon>
        <taxon>Cicadellidae</taxon>
        <taxon>Cicadellinae</taxon>
        <taxon>Proconiini</taxon>
        <taxon>Cuerna</taxon>
    </lineage>
</organism>
<dbReference type="GO" id="GO:0003723">
    <property type="term" value="F:RNA binding"/>
    <property type="evidence" value="ECO:0007669"/>
    <property type="project" value="InterPro"/>
</dbReference>
<dbReference type="GO" id="GO:1990481">
    <property type="term" value="P:mRNA pseudouridine synthesis"/>
    <property type="evidence" value="ECO:0007669"/>
    <property type="project" value="TreeGrafter"/>
</dbReference>
<dbReference type="InterPro" id="IPR014780">
    <property type="entry name" value="tRNA_psdUridine_synth_TruB"/>
</dbReference>
<dbReference type="SUPFAM" id="SSF55120">
    <property type="entry name" value="Pseudouridine synthase"/>
    <property type="match status" value="1"/>
</dbReference>
<protein>
    <recommendedName>
        <fullName evidence="2">tRNA pseudouridine(55) synthase</fullName>
        <ecNumber evidence="2">5.4.99.25</ecNumber>
    </recommendedName>
</protein>
<sequence>MHTRAKSVITRFLKKETYDLIKYGYFAVYKRPGLTSAEELEELKDAVFKGIEGDTTINDQKYLLRAGHGGNLDSMATGVLAVALCDGCKVLPYLLASSKRYTVTGQMGVATDTYNNKGKVIAETSYAHVTRTKLEQALAEFVGEIWQKPPAYSALKIAGQRASDIVRSGKEVNLVPRPVVCHTAQLVAFDPPFFTLDVSCGQGFYVRSLVHDLAEAVGSSGHVTALVRTKHGPFKLKDCLHAEHYSLDNVVSAIAEARGNHPKLAEILDNYWKTHPRDNKHQKQKVNGS</sequence>
<dbReference type="GO" id="GO:0006400">
    <property type="term" value="P:tRNA modification"/>
    <property type="evidence" value="ECO:0007669"/>
    <property type="project" value="TreeGrafter"/>
</dbReference>
<evidence type="ECO:0000313" key="7">
    <source>
        <dbReference type="EMBL" id="JAS52846.1"/>
    </source>
</evidence>
<dbReference type="AlphaFoldDB" id="A0A1B6FRJ5"/>
<dbReference type="InterPro" id="IPR032819">
    <property type="entry name" value="TruB_C"/>
</dbReference>
<dbReference type="PANTHER" id="PTHR13767">
    <property type="entry name" value="TRNA-PSEUDOURIDINE SYNTHASE"/>
    <property type="match status" value="1"/>
</dbReference>
<dbReference type="NCBIfam" id="TIGR00431">
    <property type="entry name" value="TruB"/>
    <property type="match status" value="1"/>
</dbReference>
<evidence type="ECO:0000256" key="4">
    <source>
        <dbReference type="ARBA" id="ARBA00023235"/>
    </source>
</evidence>
<accession>A0A1B6FRJ5</accession>
<dbReference type="Pfam" id="PF16198">
    <property type="entry name" value="TruB_C_2"/>
    <property type="match status" value="1"/>
</dbReference>
<dbReference type="GO" id="GO:0160148">
    <property type="term" value="F:tRNA pseudouridine(55) synthase activity"/>
    <property type="evidence" value="ECO:0007669"/>
    <property type="project" value="UniProtKB-EC"/>
</dbReference>
<dbReference type="Gene3D" id="3.30.2350.10">
    <property type="entry name" value="Pseudouridine synthase"/>
    <property type="match status" value="1"/>
</dbReference>
<reference evidence="7" key="1">
    <citation type="submission" date="2015-11" db="EMBL/GenBank/DDBJ databases">
        <title>De novo transcriptome assembly of four potential Pierce s Disease insect vectors from Arizona vineyards.</title>
        <authorList>
            <person name="Tassone E.E."/>
        </authorList>
    </citation>
    <scope>NUCLEOTIDE SEQUENCE</scope>
</reference>
<dbReference type="EMBL" id="GECZ01016923">
    <property type="protein sequence ID" value="JAS52846.1"/>
    <property type="molecule type" value="Transcribed_RNA"/>
</dbReference>
<gene>
    <name evidence="7" type="ORF">g.22333</name>
</gene>
<keyword evidence="4" id="KW-0413">Isomerase</keyword>
<dbReference type="HAMAP" id="MF_01080">
    <property type="entry name" value="TruB_bact"/>
    <property type="match status" value="1"/>
</dbReference>
<keyword evidence="3" id="KW-0819">tRNA processing</keyword>
<dbReference type="GO" id="GO:0005634">
    <property type="term" value="C:nucleus"/>
    <property type="evidence" value="ECO:0007669"/>
    <property type="project" value="TreeGrafter"/>
</dbReference>
<feature type="domain" description="tRNA pseudouridylate synthase B C-terminal" evidence="6">
    <location>
        <begin position="207"/>
        <end position="252"/>
    </location>
</feature>